<dbReference type="Proteomes" id="UP000316560">
    <property type="component" value="Unassembled WGS sequence"/>
</dbReference>
<dbReference type="Pfam" id="PF01809">
    <property type="entry name" value="YidD"/>
    <property type="match status" value="1"/>
</dbReference>
<evidence type="ECO:0000313" key="3">
    <source>
        <dbReference type="Proteomes" id="UP000316560"/>
    </source>
</evidence>
<reference evidence="2 3" key="1">
    <citation type="submission" date="2019-06" db="EMBL/GenBank/DDBJ databases">
        <title>Sequencing the genomes of 1000 actinobacteria strains.</title>
        <authorList>
            <person name="Klenk H.-P."/>
        </authorList>
    </citation>
    <scope>NUCLEOTIDE SEQUENCE [LARGE SCALE GENOMIC DNA]</scope>
    <source>
        <strain evidence="2 3">DSM 21947</strain>
    </source>
</reference>
<proteinExistence type="inferred from homology"/>
<dbReference type="PANTHER" id="PTHR33383:SF1">
    <property type="entry name" value="MEMBRANE PROTEIN INSERTION EFFICIENCY FACTOR-RELATED"/>
    <property type="match status" value="1"/>
</dbReference>
<comment type="subcellular location">
    <subcellularLocation>
        <location evidence="1">Cell membrane</location>
        <topology evidence="1">Peripheral membrane protein</topology>
        <orientation evidence="1">Cytoplasmic side</orientation>
    </subcellularLocation>
</comment>
<evidence type="ECO:0000256" key="1">
    <source>
        <dbReference type="HAMAP-Rule" id="MF_00386"/>
    </source>
</evidence>
<accession>A0A8H2PUS0</accession>
<dbReference type="PANTHER" id="PTHR33383">
    <property type="entry name" value="MEMBRANE PROTEIN INSERTION EFFICIENCY FACTOR-RELATED"/>
    <property type="match status" value="1"/>
</dbReference>
<dbReference type="HAMAP" id="MF_00386">
    <property type="entry name" value="UPF0161_YidD"/>
    <property type="match status" value="1"/>
</dbReference>
<protein>
    <recommendedName>
        <fullName evidence="1">Putative membrane protein insertion efficiency factor</fullName>
    </recommendedName>
</protein>
<name>A0A8H2PUS0_9MICO</name>
<keyword evidence="1" id="KW-0472">Membrane</keyword>
<sequence length="103" mass="11821">MNAVVTFAMLVPRNLLVVLLRGYRAVISPLYGDVCRYYPSCSHYTLQAIQQHGVVRGFWLGTRRILRCHPWAEGGIDDIPARRNDRYQITRFGFVISASHERG</sequence>
<keyword evidence="3" id="KW-1185">Reference proteome</keyword>
<gene>
    <name evidence="2" type="ORF">FB472_1608</name>
</gene>
<dbReference type="SMART" id="SM01234">
    <property type="entry name" value="Haemolytic"/>
    <property type="match status" value="1"/>
</dbReference>
<evidence type="ECO:0000313" key="2">
    <source>
        <dbReference type="EMBL" id="TQO20002.1"/>
    </source>
</evidence>
<dbReference type="AlphaFoldDB" id="A0A8H2PUS0"/>
<comment type="caution">
    <text evidence="2">The sequence shown here is derived from an EMBL/GenBank/DDBJ whole genome shotgun (WGS) entry which is preliminary data.</text>
</comment>
<dbReference type="OrthoDB" id="9801753at2"/>
<dbReference type="InterPro" id="IPR002696">
    <property type="entry name" value="Membr_insert_effic_factor_YidD"/>
</dbReference>
<keyword evidence="1" id="KW-1003">Cell membrane</keyword>
<dbReference type="GO" id="GO:0005886">
    <property type="term" value="C:plasma membrane"/>
    <property type="evidence" value="ECO:0007669"/>
    <property type="project" value="UniProtKB-SubCell"/>
</dbReference>
<dbReference type="NCBIfam" id="TIGR00278">
    <property type="entry name" value="membrane protein insertion efficiency factor YidD"/>
    <property type="match status" value="1"/>
</dbReference>
<comment type="similarity">
    <text evidence="1">Belongs to the UPF0161 family.</text>
</comment>
<organism evidence="2 3">
    <name type="scientific">Rhodoglobus vestalii</name>
    <dbReference type="NCBI Taxonomy" id="193384"/>
    <lineage>
        <taxon>Bacteria</taxon>
        <taxon>Bacillati</taxon>
        <taxon>Actinomycetota</taxon>
        <taxon>Actinomycetes</taxon>
        <taxon>Micrococcales</taxon>
        <taxon>Microbacteriaceae</taxon>
        <taxon>Rhodoglobus</taxon>
    </lineage>
</organism>
<comment type="function">
    <text evidence="1">Could be involved in insertion of integral membrane proteins into the membrane.</text>
</comment>
<dbReference type="EMBL" id="VFRA01000001">
    <property type="protein sequence ID" value="TQO20002.1"/>
    <property type="molecule type" value="Genomic_DNA"/>
</dbReference>